<comment type="caution">
    <text evidence="2">The sequence shown here is derived from an EMBL/GenBank/DDBJ whole genome shotgun (WGS) entry which is preliminary data.</text>
</comment>
<evidence type="ECO:0000256" key="1">
    <source>
        <dbReference type="SAM" id="MobiDB-lite"/>
    </source>
</evidence>
<dbReference type="AlphaFoldDB" id="A0A9N9BQ04"/>
<accession>A0A9N9BQ04</accession>
<organism evidence="2 3">
    <name type="scientific">Paraglomus occultum</name>
    <dbReference type="NCBI Taxonomy" id="144539"/>
    <lineage>
        <taxon>Eukaryota</taxon>
        <taxon>Fungi</taxon>
        <taxon>Fungi incertae sedis</taxon>
        <taxon>Mucoromycota</taxon>
        <taxon>Glomeromycotina</taxon>
        <taxon>Glomeromycetes</taxon>
        <taxon>Paraglomerales</taxon>
        <taxon>Paraglomeraceae</taxon>
        <taxon>Paraglomus</taxon>
    </lineage>
</organism>
<feature type="region of interest" description="Disordered" evidence="1">
    <location>
        <begin position="54"/>
        <end position="98"/>
    </location>
</feature>
<gene>
    <name evidence="2" type="ORF">POCULU_LOCUS6123</name>
</gene>
<proteinExistence type="predicted"/>
<sequence length="98" mass="11069">MVKEKLAKKRQKGIIYDKILEDIGLQLQKFHARKLANSILKLVDDKVQDSFAGQESHHIMQKDLPSTPELSTDLPAKTPLPIFPAQKHLPPLSTGKLY</sequence>
<dbReference type="EMBL" id="CAJVPJ010001065">
    <property type="protein sequence ID" value="CAG8573644.1"/>
    <property type="molecule type" value="Genomic_DNA"/>
</dbReference>
<reference evidence="2" key="1">
    <citation type="submission" date="2021-06" db="EMBL/GenBank/DDBJ databases">
        <authorList>
            <person name="Kallberg Y."/>
            <person name="Tangrot J."/>
            <person name="Rosling A."/>
        </authorList>
    </citation>
    <scope>NUCLEOTIDE SEQUENCE</scope>
    <source>
        <strain evidence="2">IA702</strain>
    </source>
</reference>
<dbReference type="Proteomes" id="UP000789572">
    <property type="component" value="Unassembled WGS sequence"/>
</dbReference>
<protein>
    <submittedName>
        <fullName evidence="2">9576_t:CDS:1</fullName>
    </submittedName>
</protein>
<keyword evidence="3" id="KW-1185">Reference proteome</keyword>
<name>A0A9N9BQ04_9GLOM</name>
<evidence type="ECO:0000313" key="2">
    <source>
        <dbReference type="EMBL" id="CAG8573644.1"/>
    </source>
</evidence>
<evidence type="ECO:0000313" key="3">
    <source>
        <dbReference type="Proteomes" id="UP000789572"/>
    </source>
</evidence>